<reference evidence="2" key="1">
    <citation type="journal article" date="2021" name="IMA Fungus">
        <title>Genomic characterization of three marine fungi, including Emericellopsis atlantica sp. nov. with signatures of a generalist lifestyle and marine biomass degradation.</title>
        <authorList>
            <person name="Hagestad O.C."/>
            <person name="Hou L."/>
            <person name="Andersen J.H."/>
            <person name="Hansen E.H."/>
            <person name="Altermark B."/>
            <person name="Li C."/>
            <person name="Kuhnert E."/>
            <person name="Cox R.J."/>
            <person name="Crous P.W."/>
            <person name="Spatafora J.W."/>
            <person name="Lail K."/>
            <person name="Amirebrahimi M."/>
            <person name="Lipzen A."/>
            <person name="Pangilinan J."/>
            <person name="Andreopoulos W."/>
            <person name="Hayes R.D."/>
            <person name="Ng V."/>
            <person name="Grigoriev I.V."/>
            <person name="Jackson S.A."/>
            <person name="Sutton T.D.S."/>
            <person name="Dobson A.D.W."/>
            <person name="Rama T."/>
        </authorList>
    </citation>
    <scope>NUCLEOTIDE SEQUENCE</scope>
    <source>
        <strain evidence="2">TS7</strain>
    </source>
</reference>
<evidence type="ECO:0008006" key="4">
    <source>
        <dbReference type="Google" id="ProtNLM"/>
    </source>
</evidence>
<feature type="transmembrane region" description="Helical" evidence="1">
    <location>
        <begin position="272"/>
        <end position="295"/>
    </location>
</feature>
<dbReference type="OrthoDB" id="2016523at2759"/>
<organism evidence="2 3">
    <name type="scientific">Emericellopsis atlantica</name>
    <dbReference type="NCBI Taxonomy" id="2614577"/>
    <lineage>
        <taxon>Eukaryota</taxon>
        <taxon>Fungi</taxon>
        <taxon>Dikarya</taxon>
        <taxon>Ascomycota</taxon>
        <taxon>Pezizomycotina</taxon>
        <taxon>Sordariomycetes</taxon>
        <taxon>Hypocreomycetidae</taxon>
        <taxon>Hypocreales</taxon>
        <taxon>Bionectriaceae</taxon>
        <taxon>Emericellopsis</taxon>
    </lineage>
</organism>
<dbReference type="GO" id="GO:0006506">
    <property type="term" value="P:GPI anchor biosynthetic process"/>
    <property type="evidence" value="ECO:0007669"/>
    <property type="project" value="InterPro"/>
</dbReference>
<dbReference type="Proteomes" id="UP000887229">
    <property type="component" value="Unassembled WGS sequence"/>
</dbReference>
<keyword evidence="1" id="KW-0812">Transmembrane</keyword>
<keyword evidence="3" id="KW-1185">Reference proteome</keyword>
<name>A0A9P8CLH5_9HYPO</name>
<evidence type="ECO:0000313" key="2">
    <source>
        <dbReference type="EMBL" id="KAG9251025.1"/>
    </source>
</evidence>
<dbReference type="RefSeq" id="XP_046114949.1">
    <property type="nucleotide sequence ID" value="XM_046259114.1"/>
</dbReference>
<feature type="transmembrane region" description="Helical" evidence="1">
    <location>
        <begin position="240"/>
        <end position="260"/>
    </location>
</feature>
<proteinExistence type="predicted"/>
<dbReference type="GeneID" id="70290017"/>
<dbReference type="GO" id="GO:0000139">
    <property type="term" value="C:Golgi membrane"/>
    <property type="evidence" value="ECO:0007669"/>
    <property type="project" value="InterPro"/>
</dbReference>
<keyword evidence="1" id="KW-0472">Membrane</keyword>
<dbReference type="EMBL" id="MU251271">
    <property type="protein sequence ID" value="KAG9251025.1"/>
    <property type="molecule type" value="Genomic_DNA"/>
</dbReference>
<dbReference type="AlphaFoldDB" id="A0A9P8CLH5"/>
<dbReference type="PANTHER" id="PTHR31410">
    <property type="entry name" value="TRANSMEMBRANE PROTEIN 246"/>
    <property type="match status" value="1"/>
</dbReference>
<accession>A0A9P8CLH5</accession>
<sequence>MIPNSTLFILGFLFLYAGLVKYARFTCWRDPTSRFYAPKLAHTPAYSRHRIYEAKKYAAQLAEEKPEKPVKTGTPDLCVGITSVSRDGVAYLKTVLASLNHGLSPEEQSRVRIVVLLAHTNKTQHPDHDAPWLPLMTDKVVYYDDNADWLDLATRIEHENSHPVKHKLDYSIVLEECQKTGAAYTIMAEDDVIFLDGWRHRVMEALDIATEKAWSSSHREFLYLRLFWYDQLRGWNAEDWPTYLFWSSLVAGCVAGALHFTRKAVPTARRTLTRPVCGLVIFVFTPMLILLYFAAGRNCMQPQPEGVTLMERNACCGQGLAFPRSVIENELLPSFHNNRWSETPADSFIEDYAQATGGLRYAVTPVIVQHVGGKSSYGAKRGKLGIMTPGKIWNFGFERHDPDELAREHERVLEVESMAHDARERDDVL</sequence>
<gene>
    <name evidence="2" type="ORF">F5Z01DRAFT_329727</name>
</gene>
<comment type="caution">
    <text evidence="2">The sequence shown here is derived from an EMBL/GenBank/DDBJ whole genome shotgun (WGS) entry which is preliminary data.</text>
</comment>
<evidence type="ECO:0000313" key="3">
    <source>
        <dbReference type="Proteomes" id="UP000887229"/>
    </source>
</evidence>
<keyword evidence="1" id="KW-1133">Transmembrane helix</keyword>
<dbReference type="CDD" id="cd22189">
    <property type="entry name" value="PGAP4-like_fungal"/>
    <property type="match status" value="1"/>
</dbReference>
<protein>
    <recommendedName>
        <fullName evidence="4">Integral membrane protein</fullName>
    </recommendedName>
</protein>
<dbReference type="PANTHER" id="PTHR31410:SF1">
    <property type="entry name" value="POST-GPI ATTACHMENT TO PROTEINS FACTOR 4"/>
    <property type="match status" value="1"/>
</dbReference>
<dbReference type="InterPro" id="IPR029675">
    <property type="entry name" value="PGAP4"/>
</dbReference>
<dbReference type="GO" id="GO:0016757">
    <property type="term" value="F:glycosyltransferase activity"/>
    <property type="evidence" value="ECO:0007669"/>
    <property type="project" value="InterPro"/>
</dbReference>
<evidence type="ECO:0000256" key="1">
    <source>
        <dbReference type="SAM" id="Phobius"/>
    </source>
</evidence>